<comment type="caution">
    <text evidence="2">The sequence shown here is derived from an EMBL/GenBank/DDBJ whole genome shotgun (WGS) entry which is preliminary data.</text>
</comment>
<accession>A0A0V1JRG6</accession>
<proteinExistence type="predicted"/>
<dbReference type="AlphaFoldDB" id="A0A0V1JRG6"/>
<keyword evidence="1" id="KW-0812">Transmembrane</keyword>
<evidence type="ECO:0000313" key="2">
    <source>
        <dbReference type="EMBL" id="KRZ37582.1"/>
    </source>
</evidence>
<dbReference type="EMBL" id="JYDV01000056">
    <property type="protein sequence ID" value="KRZ37582.1"/>
    <property type="molecule type" value="Genomic_DNA"/>
</dbReference>
<feature type="non-terminal residue" evidence="2">
    <location>
        <position position="1"/>
    </location>
</feature>
<reference evidence="2 3" key="1">
    <citation type="submission" date="2015-01" db="EMBL/GenBank/DDBJ databases">
        <title>Evolution of Trichinella species and genotypes.</title>
        <authorList>
            <person name="Korhonen P.K."/>
            <person name="Edoardo P."/>
            <person name="Giuseppe L.R."/>
            <person name="Gasser R.B."/>
        </authorList>
    </citation>
    <scope>NUCLEOTIDE SEQUENCE [LARGE SCALE GENOMIC DNA]</scope>
    <source>
        <strain evidence="2">ISS176</strain>
    </source>
</reference>
<feature type="transmembrane region" description="Helical" evidence="1">
    <location>
        <begin position="133"/>
        <end position="152"/>
    </location>
</feature>
<dbReference type="Proteomes" id="UP000054826">
    <property type="component" value="Unassembled WGS sequence"/>
</dbReference>
<sequence length="244" mass="27969">LKFTFYRTSIQILLHSSNHCSRLFFFYSIFEHDLLFLKIQISIKMKINCCIFRNFKKILLSLATLTLISKAEILPELSGVNAVNTDEHTKDYYKINSMADACSENHCYNGGTCIVQIAPVPFYCKQEFHHLHIISYIIYYIINNIFRCSWAYEGLLCKEKSVALYLAIAAGVEAIIILVLLIAVIFLCCRIKKIVQKNSSIPIILRQIPATGAEDIPNLYSDEFSKRYSLPSELQIPRPQVVQS</sequence>
<feature type="transmembrane region" description="Helical" evidence="1">
    <location>
        <begin position="164"/>
        <end position="189"/>
    </location>
</feature>
<name>A0A0V1JRG6_TRIPS</name>
<evidence type="ECO:0000313" key="3">
    <source>
        <dbReference type="Proteomes" id="UP000054826"/>
    </source>
</evidence>
<protein>
    <submittedName>
        <fullName evidence="2">Uncharacterized protein</fullName>
    </submittedName>
</protein>
<evidence type="ECO:0000256" key="1">
    <source>
        <dbReference type="SAM" id="Phobius"/>
    </source>
</evidence>
<gene>
    <name evidence="2" type="ORF">T4C_401</name>
</gene>
<keyword evidence="1" id="KW-1133">Transmembrane helix</keyword>
<organism evidence="2 3">
    <name type="scientific">Trichinella pseudospiralis</name>
    <name type="common">Parasitic roundworm</name>
    <dbReference type="NCBI Taxonomy" id="6337"/>
    <lineage>
        <taxon>Eukaryota</taxon>
        <taxon>Metazoa</taxon>
        <taxon>Ecdysozoa</taxon>
        <taxon>Nematoda</taxon>
        <taxon>Enoplea</taxon>
        <taxon>Dorylaimia</taxon>
        <taxon>Trichinellida</taxon>
        <taxon>Trichinellidae</taxon>
        <taxon>Trichinella</taxon>
    </lineage>
</organism>
<keyword evidence="1" id="KW-0472">Membrane</keyword>